<evidence type="ECO:0000313" key="1">
    <source>
        <dbReference type="EMBL" id="KIJ92699.1"/>
    </source>
</evidence>
<proteinExistence type="predicted"/>
<protein>
    <submittedName>
        <fullName evidence="1">Uncharacterized protein</fullName>
    </submittedName>
</protein>
<name>A0A0C9WIC4_9AGAR</name>
<dbReference type="EMBL" id="KN838891">
    <property type="protein sequence ID" value="KIJ92699.1"/>
    <property type="molecule type" value="Genomic_DNA"/>
</dbReference>
<accession>A0A0C9WIC4</accession>
<reference evidence="2" key="2">
    <citation type="submission" date="2015-01" db="EMBL/GenBank/DDBJ databases">
        <title>Evolutionary Origins and Diversification of the Mycorrhizal Mutualists.</title>
        <authorList>
            <consortium name="DOE Joint Genome Institute"/>
            <consortium name="Mycorrhizal Genomics Consortium"/>
            <person name="Kohler A."/>
            <person name="Kuo A."/>
            <person name="Nagy L.G."/>
            <person name="Floudas D."/>
            <person name="Copeland A."/>
            <person name="Barry K.W."/>
            <person name="Cichocki N."/>
            <person name="Veneault-Fourrey C."/>
            <person name="LaButti K."/>
            <person name="Lindquist E.A."/>
            <person name="Lipzen A."/>
            <person name="Lundell T."/>
            <person name="Morin E."/>
            <person name="Murat C."/>
            <person name="Riley R."/>
            <person name="Ohm R."/>
            <person name="Sun H."/>
            <person name="Tunlid A."/>
            <person name="Henrissat B."/>
            <person name="Grigoriev I.V."/>
            <person name="Hibbett D.S."/>
            <person name="Martin F."/>
        </authorList>
    </citation>
    <scope>NUCLEOTIDE SEQUENCE [LARGE SCALE GENOMIC DNA]</scope>
    <source>
        <strain evidence="2">LaAM-08-1</strain>
    </source>
</reference>
<dbReference type="HOGENOM" id="CLU_1806477_0_0_1"/>
<reference evidence="1 2" key="1">
    <citation type="submission" date="2014-04" db="EMBL/GenBank/DDBJ databases">
        <authorList>
            <consortium name="DOE Joint Genome Institute"/>
            <person name="Kuo A."/>
            <person name="Kohler A."/>
            <person name="Nagy L.G."/>
            <person name="Floudas D."/>
            <person name="Copeland A."/>
            <person name="Barry K.W."/>
            <person name="Cichocki N."/>
            <person name="Veneault-Fourrey C."/>
            <person name="LaButti K."/>
            <person name="Lindquist E.A."/>
            <person name="Lipzen A."/>
            <person name="Lundell T."/>
            <person name="Morin E."/>
            <person name="Murat C."/>
            <person name="Sun H."/>
            <person name="Tunlid A."/>
            <person name="Henrissat B."/>
            <person name="Grigoriev I.V."/>
            <person name="Hibbett D.S."/>
            <person name="Martin F."/>
            <person name="Nordberg H.P."/>
            <person name="Cantor M.N."/>
            <person name="Hua S.X."/>
        </authorList>
    </citation>
    <scope>NUCLEOTIDE SEQUENCE [LARGE SCALE GENOMIC DNA]</scope>
    <source>
        <strain evidence="1 2">LaAM-08-1</strain>
    </source>
</reference>
<keyword evidence="2" id="KW-1185">Reference proteome</keyword>
<organism evidence="1 2">
    <name type="scientific">Laccaria amethystina LaAM-08-1</name>
    <dbReference type="NCBI Taxonomy" id="1095629"/>
    <lineage>
        <taxon>Eukaryota</taxon>
        <taxon>Fungi</taxon>
        <taxon>Dikarya</taxon>
        <taxon>Basidiomycota</taxon>
        <taxon>Agaricomycotina</taxon>
        <taxon>Agaricomycetes</taxon>
        <taxon>Agaricomycetidae</taxon>
        <taxon>Agaricales</taxon>
        <taxon>Agaricineae</taxon>
        <taxon>Hydnangiaceae</taxon>
        <taxon>Laccaria</taxon>
    </lineage>
</organism>
<dbReference type="Proteomes" id="UP000054477">
    <property type="component" value="Unassembled WGS sequence"/>
</dbReference>
<gene>
    <name evidence="1" type="ORF">K443DRAFT_685091</name>
</gene>
<dbReference type="AlphaFoldDB" id="A0A0C9WIC4"/>
<evidence type="ECO:0000313" key="2">
    <source>
        <dbReference type="Proteomes" id="UP000054477"/>
    </source>
</evidence>
<sequence>MLLTHSLVAEASPIPASIISQMVTATIEIAAQVQRSSFGPANASHEQLFHYDPDDASGWIFLWFKNGTNTWQGRCLYPAVDLRVYRTTLACFARRGMMDRRTRWFLLKNSSPTICSNSFRLPPLLSTNIRRVAQTKPAPVHLE</sequence>